<evidence type="ECO:0000313" key="5">
    <source>
        <dbReference type="EMBL" id="XCJ69329.1"/>
    </source>
</evidence>
<protein>
    <submittedName>
        <fullName evidence="5">PIG-L deacetylase family protein</fullName>
    </submittedName>
</protein>
<name>A0AAU8IMP1_9ACTN</name>
<dbReference type="PANTHER" id="PTHR12993:SF30">
    <property type="entry name" value="N-ACETYL-ALPHA-D-GLUCOSAMINYL L-MALATE DEACETYLASE 1"/>
    <property type="match status" value="1"/>
</dbReference>
<sequence length="373" mass="39868">MSSQSFQDSDDRGTSAHDARPVLSGARLLLADRDERTASAAAEALRDNGVAQVHTVGSSAAFLEAGRRPPSTVRAWDIAVWDSGLGGDDDDLTAFLGEWYAQNPGVPVVVTDEAPSTRRALAALRGRAVDMVERDDLPGLIAAVSRARHQTPASPATGPGPKPVSMLVVGAHPDDVEIGAGGIVHLRADEGWDITVLTLSHGGGGGDPERRGDEALRAAEVMGARLVMEDLPDGSITDDSSTVRIIERTVAETRPDVVLVHSDSDTHQDHRAVHRATLVACRRVPRLACYQSPSATVSYHPNRFVGLSESDLEAKLAAIKAHGSQAGSRWYLDEDLLRSTARYWGRFSQARYAEPLEVIRDATPLGFFAGDHG</sequence>
<dbReference type="PANTHER" id="PTHR12993">
    <property type="entry name" value="N-ACETYLGLUCOSAMINYL-PHOSPHATIDYLINOSITOL DE-N-ACETYLASE-RELATED"/>
    <property type="match status" value="1"/>
</dbReference>
<dbReference type="Pfam" id="PF02585">
    <property type="entry name" value="PIG-L"/>
    <property type="match status" value="1"/>
</dbReference>
<evidence type="ECO:0000256" key="1">
    <source>
        <dbReference type="ARBA" id="ARBA00022833"/>
    </source>
</evidence>
<dbReference type="KEGG" id="stac:ABII15_04790"/>
<dbReference type="GO" id="GO:0016137">
    <property type="term" value="P:glycoside metabolic process"/>
    <property type="evidence" value="ECO:0007669"/>
    <property type="project" value="UniProtKB-ARBA"/>
</dbReference>
<feature type="domain" description="Response regulatory" evidence="4">
    <location>
        <begin position="27"/>
        <end position="149"/>
    </location>
</feature>
<dbReference type="Gene3D" id="3.40.50.10320">
    <property type="entry name" value="LmbE-like"/>
    <property type="match status" value="1"/>
</dbReference>
<dbReference type="InterPro" id="IPR003737">
    <property type="entry name" value="GlcNAc_PI_deacetylase-related"/>
</dbReference>
<dbReference type="RefSeq" id="WP_353941020.1">
    <property type="nucleotide sequence ID" value="NZ_CP159534.1"/>
</dbReference>
<proteinExistence type="predicted"/>
<keyword evidence="2" id="KW-0597">Phosphoprotein</keyword>
<organism evidence="5">
    <name type="scientific">Streptomyces tabacisoli</name>
    <dbReference type="NCBI Taxonomy" id="3156398"/>
    <lineage>
        <taxon>Bacteria</taxon>
        <taxon>Bacillati</taxon>
        <taxon>Actinomycetota</taxon>
        <taxon>Actinomycetes</taxon>
        <taxon>Kitasatosporales</taxon>
        <taxon>Streptomycetaceae</taxon>
        <taxon>Streptomyces</taxon>
    </lineage>
</organism>
<feature type="region of interest" description="Disordered" evidence="3">
    <location>
        <begin position="1"/>
        <end position="20"/>
    </location>
</feature>
<dbReference type="GO" id="GO:0000160">
    <property type="term" value="P:phosphorelay signal transduction system"/>
    <property type="evidence" value="ECO:0007669"/>
    <property type="project" value="InterPro"/>
</dbReference>
<dbReference type="InterPro" id="IPR024078">
    <property type="entry name" value="LmbE-like_dom_sf"/>
</dbReference>
<keyword evidence="1" id="KW-0862">Zinc</keyword>
<dbReference type="GO" id="GO:0016811">
    <property type="term" value="F:hydrolase activity, acting on carbon-nitrogen (but not peptide) bonds, in linear amides"/>
    <property type="evidence" value="ECO:0007669"/>
    <property type="project" value="TreeGrafter"/>
</dbReference>
<reference evidence="5" key="1">
    <citation type="submission" date="2024-06" db="EMBL/GenBank/DDBJ databases">
        <title>Streptomyces sp. strain HUAS MG91 genome sequences.</title>
        <authorList>
            <person name="Mo P."/>
        </authorList>
    </citation>
    <scope>NUCLEOTIDE SEQUENCE</scope>
    <source>
        <strain evidence="5">HUAS MG91</strain>
    </source>
</reference>
<evidence type="ECO:0000256" key="3">
    <source>
        <dbReference type="SAM" id="MobiDB-lite"/>
    </source>
</evidence>
<dbReference type="PROSITE" id="PS50110">
    <property type="entry name" value="RESPONSE_REGULATORY"/>
    <property type="match status" value="1"/>
</dbReference>
<dbReference type="InterPro" id="IPR011006">
    <property type="entry name" value="CheY-like_superfamily"/>
</dbReference>
<feature type="modified residue" description="4-aspartylphosphate" evidence="2">
    <location>
        <position position="82"/>
    </location>
</feature>
<dbReference type="SUPFAM" id="SSF102588">
    <property type="entry name" value="LmbE-like"/>
    <property type="match status" value="1"/>
</dbReference>
<dbReference type="EMBL" id="CP159534">
    <property type="protein sequence ID" value="XCJ69329.1"/>
    <property type="molecule type" value="Genomic_DNA"/>
</dbReference>
<evidence type="ECO:0000259" key="4">
    <source>
        <dbReference type="PROSITE" id="PS50110"/>
    </source>
</evidence>
<dbReference type="AlphaFoldDB" id="A0AAU8IMP1"/>
<accession>A0AAU8IMP1</accession>
<dbReference type="InterPro" id="IPR001789">
    <property type="entry name" value="Sig_transdc_resp-reg_receiver"/>
</dbReference>
<feature type="compositionally biased region" description="Basic and acidic residues" evidence="3">
    <location>
        <begin position="9"/>
        <end position="20"/>
    </location>
</feature>
<dbReference type="SUPFAM" id="SSF52172">
    <property type="entry name" value="CheY-like"/>
    <property type="match status" value="1"/>
</dbReference>
<evidence type="ECO:0000256" key="2">
    <source>
        <dbReference type="PROSITE-ProRule" id="PRU00169"/>
    </source>
</evidence>
<gene>
    <name evidence="5" type="ORF">ABII15_04790</name>
</gene>